<dbReference type="GO" id="GO:0017004">
    <property type="term" value="P:cytochrome complex assembly"/>
    <property type="evidence" value="ECO:0007669"/>
    <property type="project" value="UniProtKB-KW"/>
</dbReference>
<organism evidence="9">
    <name type="scientific">Thermosporothrix sp. COM3</name>
    <dbReference type="NCBI Taxonomy" id="2490863"/>
    <lineage>
        <taxon>Bacteria</taxon>
        <taxon>Bacillati</taxon>
        <taxon>Chloroflexota</taxon>
        <taxon>Ktedonobacteria</taxon>
        <taxon>Ktedonobacterales</taxon>
        <taxon>Thermosporotrichaceae</taxon>
        <taxon>Thermosporothrix</taxon>
    </lineage>
</organism>
<proteinExistence type="predicted"/>
<feature type="region of interest" description="Disordered" evidence="6">
    <location>
        <begin position="1"/>
        <end position="25"/>
    </location>
</feature>
<evidence type="ECO:0000259" key="8">
    <source>
        <dbReference type="PROSITE" id="PS51352"/>
    </source>
</evidence>
<feature type="transmembrane region" description="Helical" evidence="7">
    <location>
        <begin position="38"/>
        <end position="60"/>
    </location>
</feature>
<keyword evidence="3" id="KW-0735">Signal-anchor</keyword>
<dbReference type="InterPro" id="IPR036249">
    <property type="entry name" value="Thioredoxin-like_sf"/>
</dbReference>
<dbReference type="InterPro" id="IPR050553">
    <property type="entry name" value="Thioredoxin_ResA/DsbE_sf"/>
</dbReference>
<comment type="subcellular location">
    <subcellularLocation>
        <location evidence="1">Cell envelope</location>
    </subcellularLocation>
</comment>
<dbReference type="GO" id="GO:0030313">
    <property type="term" value="C:cell envelope"/>
    <property type="evidence" value="ECO:0007669"/>
    <property type="project" value="UniProtKB-SubCell"/>
</dbReference>
<dbReference type="CDD" id="cd02966">
    <property type="entry name" value="TlpA_like_family"/>
    <property type="match status" value="1"/>
</dbReference>
<keyword evidence="7" id="KW-0472">Membrane</keyword>
<keyword evidence="5" id="KW-0676">Redox-active center</keyword>
<dbReference type="PROSITE" id="PS00194">
    <property type="entry name" value="THIOREDOXIN_1"/>
    <property type="match status" value="1"/>
</dbReference>
<keyword evidence="7" id="KW-1133">Transmembrane helix</keyword>
<name>A0A455SSI8_9CHLR</name>
<feature type="compositionally biased region" description="Basic and acidic residues" evidence="6">
    <location>
        <begin position="1"/>
        <end position="14"/>
    </location>
</feature>
<accession>A0A455SSI8</accession>
<dbReference type="SUPFAM" id="SSF52833">
    <property type="entry name" value="Thioredoxin-like"/>
    <property type="match status" value="1"/>
</dbReference>
<dbReference type="InterPro" id="IPR013766">
    <property type="entry name" value="Thioredoxin_domain"/>
</dbReference>
<dbReference type="Gene3D" id="3.40.30.10">
    <property type="entry name" value="Glutaredoxin"/>
    <property type="match status" value="1"/>
</dbReference>
<dbReference type="GO" id="GO:0016209">
    <property type="term" value="F:antioxidant activity"/>
    <property type="evidence" value="ECO:0007669"/>
    <property type="project" value="InterPro"/>
</dbReference>
<dbReference type="AlphaFoldDB" id="A0A455SSI8"/>
<evidence type="ECO:0000313" key="9">
    <source>
        <dbReference type="EMBL" id="BBH90428.1"/>
    </source>
</evidence>
<dbReference type="Pfam" id="PF00578">
    <property type="entry name" value="AhpC-TSA"/>
    <property type="match status" value="1"/>
</dbReference>
<evidence type="ECO:0000256" key="2">
    <source>
        <dbReference type="ARBA" id="ARBA00022748"/>
    </source>
</evidence>
<protein>
    <recommendedName>
        <fullName evidence="8">Thioredoxin domain-containing protein</fullName>
    </recommendedName>
</protein>
<feature type="domain" description="Thioredoxin" evidence="8">
    <location>
        <begin position="78"/>
        <end position="218"/>
    </location>
</feature>
<dbReference type="GO" id="GO:0016491">
    <property type="term" value="F:oxidoreductase activity"/>
    <property type="evidence" value="ECO:0007669"/>
    <property type="project" value="InterPro"/>
</dbReference>
<dbReference type="PANTHER" id="PTHR42852:SF6">
    <property type="entry name" value="THIOL:DISULFIDE INTERCHANGE PROTEIN DSBE"/>
    <property type="match status" value="1"/>
</dbReference>
<evidence type="ECO:0000256" key="5">
    <source>
        <dbReference type="ARBA" id="ARBA00023284"/>
    </source>
</evidence>
<keyword evidence="4" id="KW-1015">Disulfide bond</keyword>
<evidence type="ECO:0000256" key="1">
    <source>
        <dbReference type="ARBA" id="ARBA00004196"/>
    </source>
</evidence>
<sequence>MEIREKHVTTRDELQQENTAEPINKPAALQQRSRKRNILVFSIVTAVNIGLIILLATQLFTPATKSPAADGQGTIPSPLIGKAAPDFTLQSLADGKQLRLSDLKGKMVILNFWGSWCAPCQQEAPALQKAWQERLQQKGVVLLGIDVYEDSSAAHAFIKKYGISYQNVQDTLNGNVGQDYGIRGYPETFFISADGNVLARYGPFTEETLDIALKKFGL</sequence>
<keyword evidence="7" id="KW-0812">Transmembrane</keyword>
<gene>
    <name evidence="9" type="ORF">KTC_51790</name>
</gene>
<dbReference type="InterPro" id="IPR017937">
    <property type="entry name" value="Thioredoxin_CS"/>
</dbReference>
<evidence type="ECO:0000256" key="7">
    <source>
        <dbReference type="SAM" id="Phobius"/>
    </source>
</evidence>
<dbReference type="InterPro" id="IPR000866">
    <property type="entry name" value="AhpC/TSA"/>
</dbReference>
<keyword evidence="2" id="KW-0201">Cytochrome c-type biogenesis</keyword>
<evidence type="ECO:0000256" key="6">
    <source>
        <dbReference type="SAM" id="MobiDB-lite"/>
    </source>
</evidence>
<evidence type="ECO:0000256" key="3">
    <source>
        <dbReference type="ARBA" id="ARBA00022968"/>
    </source>
</evidence>
<evidence type="ECO:0000256" key="4">
    <source>
        <dbReference type="ARBA" id="ARBA00023157"/>
    </source>
</evidence>
<reference evidence="9" key="1">
    <citation type="submission" date="2018-12" db="EMBL/GenBank/DDBJ databases">
        <title>Novel natural products biosynthetic potential of the class Ktedonobacteria.</title>
        <authorList>
            <person name="Zheng Y."/>
            <person name="Saitou A."/>
            <person name="Wang C.M."/>
            <person name="Toyoda A."/>
            <person name="Minakuchi Y."/>
            <person name="Sekiguchi Y."/>
            <person name="Ueda K."/>
            <person name="Takano H."/>
            <person name="Sakai Y."/>
            <person name="Yokota A."/>
            <person name="Yabe S."/>
        </authorList>
    </citation>
    <scope>NUCLEOTIDE SEQUENCE</scope>
    <source>
        <strain evidence="9">COM3</strain>
    </source>
</reference>
<dbReference type="EMBL" id="AP019376">
    <property type="protein sequence ID" value="BBH90428.1"/>
    <property type="molecule type" value="Genomic_DNA"/>
</dbReference>
<dbReference type="PROSITE" id="PS51352">
    <property type="entry name" value="THIOREDOXIN_2"/>
    <property type="match status" value="1"/>
</dbReference>
<dbReference type="PANTHER" id="PTHR42852">
    <property type="entry name" value="THIOL:DISULFIDE INTERCHANGE PROTEIN DSBE"/>
    <property type="match status" value="1"/>
</dbReference>